<evidence type="ECO:0000256" key="1">
    <source>
        <dbReference type="SAM" id="MobiDB-lite"/>
    </source>
</evidence>
<feature type="region of interest" description="Disordered" evidence="1">
    <location>
        <begin position="42"/>
        <end position="153"/>
    </location>
</feature>
<dbReference type="Pfam" id="PF07423">
    <property type="entry name" value="DUF1510"/>
    <property type="match status" value="1"/>
</dbReference>
<reference evidence="4 5" key="1">
    <citation type="submission" date="2021-01" db="EMBL/GenBank/DDBJ databases">
        <title>Genomic Encyclopedia of Type Strains, Phase IV (KMG-IV): sequencing the most valuable type-strain genomes for metagenomic binning, comparative biology and taxonomic classification.</title>
        <authorList>
            <person name="Goeker M."/>
        </authorList>
    </citation>
    <scope>NUCLEOTIDE SEQUENCE [LARGE SCALE GENOMIC DNA]</scope>
    <source>
        <strain evidence="4 5">DSM 24834</strain>
    </source>
</reference>
<evidence type="ECO:0000259" key="3">
    <source>
        <dbReference type="Pfam" id="PF07423"/>
    </source>
</evidence>
<evidence type="ECO:0000313" key="4">
    <source>
        <dbReference type="EMBL" id="MBM7584772.1"/>
    </source>
</evidence>
<dbReference type="Proteomes" id="UP001646157">
    <property type="component" value="Unassembled WGS sequence"/>
</dbReference>
<accession>A0ABS2NA93</accession>
<feature type="compositionally biased region" description="Polar residues" evidence="1">
    <location>
        <begin position="130"/>
        <end position="146"/>
    </location>
</feature>
<gene>
    <name evidence="4" type="ORF">JOC86_001309</name>
</gene>
<feature type="domain" description="DUF1510" evidence="3">
    <location>
        <begin position="130"/>
        <end position="222"/>
    </location>
</feature>
<dbReference type="InterPro" id="IPR009988">
    <property type="entry name" value="DUF1510"/>
</dbReference>
<keyword evidence="2" id="KW-0812">Transmembrane</keyword>
<protein>
    <submittedName>
        <fullName evidence="4">Cytoskeletal protein RodZ</fullName>
    </submittedName>
</protein>
<comment type="caution">
    <text evidence="4">The sequence shown here is derived from an EMBL/GenBank/DDBJ whole genome shotgun (WGS) entry which is preliminary data.</text>
</comment>
<feature type="compositionally biased region" description="Acidic residues" evidence="1">
    <location>
        <begin position="73"/>
        <end position="84"/>
    </location>
</feature>
<dbReference type="EMBL" id="JAFBDZ010000001">
    <property type="protein sequence ID" value="MBM7584772.1"/>
    <property type="molecule type" value="Genomic_DNA"/>
</dbReference>
<keyword evidence="5" id="KW-1185">Reference proteome</keyword>
<evidence type="ECO:0000313" key="5">
    <source>
        <dbReference type="Proteomes" id="UP001646157"/>
    </source>
</evidence>
<feature type="compositionally biased region" description="Basic and acidic residues" evidence="1">
    <location>
        <begin position="44"/>
        <end position="72"/>
    </location>
</feature>
<name>A0ABS2NA93_9BACI</name>
<evidence type="ECO:0000256" key="2">
    <source>
        <dbReference type="SAM" id="Phobius"/>
    </source>
</evidence>
<feature type="transmembrane region" description="Helical" evidence="2">
    <location>
        <begin position="20"/>
        <end position="40"/>
    </location>
</feature>
<dbReference type="RefSeq" id="WP_205169148.1">
    <property type="nucleotide sequence ID" value="NZ_JAFBDZ010000001.1"/>
</dbReference>
<keyword evidence="2" id="KW-0472">Membrane</keyword>
<proteinExistence type="predicted"/>
<sequence>MSYKKSRLERRSKKKSNMILNLLIGVVILLIVVVGASIFLTDDSTEKASADKPKQEDKKENNSNKDKDKEEVSDLETEEIENQDEDKSSDSDEDEKNNDEKENGEINTTPEDESGIKEQDSTEPNVEKSIINSNWKPIGTKQSGEHTSVYEEGTPDWNEKVKALSYATGIPVDNMTVWYIAGNGSPDKSIGTVTAKGGSQAYRVYLQWIDGQGWKPTKLQELKENDKD</sequence>
<keyword evidence="2" id="KW-1133">Transmembrane helix</keyword>
<organism evidence="4 5">
    <name type="scientific">Rossellomorea pakistanensis</name>
    <dbReference type="NCBI Taxonomy" id="992288"/>
    <lineage>
        <taxon>Bacteria</taxon>
        <taxon>Bacillati</taxon>
        <taxon>Bacillota</taxon>
        <taxon>Bacilli</taxon>
        <taxon>Bacillales</taxon>
        <taxon>Bacillaceae</taxon>
        <taxon>Rossellomorea</taxon>
    </lineage>
</organism>